<evidence type="ECO:0000256" key="1">
    <source>
        <dbReference type="ARBA" id="ARBA00004442"/>
    </source>
</evidence>
<dbReference type="Gene3D" id="1.25.40.390">
    <property type="match status" value="1"/>
</dbReference>
<evidence type="ECO:0000256" key="3">
    <source>
        <dbReference type="ARBA" id="ARBA00022729"/>
    </source>
</evidence>
<name>A0A4Y1X2L2_9BACT</name>
<dbReference type="KEGG" id="ada:A5CPEGH6_13640"/>
<dbReference type="Pfam" id="PF14322">
    <property type="entry name" value="SusD-like_3"/>
    <property type="match status" value="1"/>
</dbReference>
<dbReference type="EMBL" id="AP019736">
    <property type="protein sequence ID" value="BBL06726.1"/>
    <property type="molecule type" value="Genomic_DNA"/>
</dbReference>
<sequence length="605" mass="69942">MYMKLQITLLSLAACGIGLTACNDDFFDQVPDDRITIEQVFQRTSYSEKYLATVYSYILNEAHRTSPIPWDPCSDDLDVTYDREDYNSYQINLGNWSASSDYYEFWTHFYRGIRSATYFIQHIGDNQEMLDDPTRGPLVVEQYKNEARFLRAWFYYNLLRQYGPCVLLGDEVLPGDLDRDDVRMNLPRSSYDECVDYIVGELDDIIDNKRLPLHFTSQADKDYGRATLAMCMGLKSRVLLLAASPQFNGNPAYAGVVNKDGKHLFATAKDPEKWKRAADAAKAIIDLGIFDLYKEYHSDGTLDPYMSCRNVFLENWNSEVMMVRINNNLSSWERSASPRQFSGYESMGATQQLVDAFRMNDGTAVTAEQEKGFSTQEYKDAKSGWVFAPAGTRNMFVNREPRFYVNICFNGAYWIGDQKTRIQLYYTGGSGKKGTWDYPRSGYIAIKNVSPSSNPLNSNYIKRPFLMMRYAEMLLNYVEALNEYDPGNPDIEKYLNLIRERGGLGPVQSGLSQELMREQIRLERRIELCFEQLRYFDTRRWLIAEQTDAGPFYGMNVDAGNSFTDEAFYEKTVFETRVFRPEFYLFPIPQSEINRDPQIVQNPGW</sequence>
<dbReference type="InterPro" id="IPR001202">
    <property type="entry name" value="WW_dom"/>
</dbReference>
<dbReference type="Proteomes" id="UP000319374">
    <property type="component" value="Chromosome"/>
</dbReference>
<comment type="similarity">
    <text evidence="2">Belongs to the SusD family.</text>
</comment>
<dbReference type="InterPro" id="IPR011990">
    <property type="entry name" value="TPR-like_helical_dom_sf"/>
</dbReference>
<feature type="domain" description="WW" evidence="7">
    <location>
        <begin position="414"/>
        <end position="439"/>
    </location>
</feature>
<evidence type="ECO:0000259" key="7">
    <source>
        <dbReference type="PROSITE" id="PS01159"/>
    </source>
</evidence>
<evidence type="ECO:0000256" key="5">
    <source>
        <dbReference type="ARBA" id="ARBA00023237"/>
    </source>
</evidence>
<keyword evidence="4" id="KW-0472">Membrane</keyword>
<dbReference type="GO" id="GO:0009279">
    <property type="term" value="C:cell outer membrane"/>
    <property type="evidence" value="ECO:0007669"/>
    <property type="project" value="UniProtKB-SubCell"/>
</dbReference>
<keyword evidence="5" id="KW-0998">Cell outer membrane</keyword>
<feature type="signal peptide" evidence="6">
    <location>
        <begin position="1"/>
        <end position="20"/>
    </location>
</feature>
<gene>
    <name evidence="8" type="ORF">A5CPEGH6_13640</name>
</gene>
<dbReference type="PROSITE" id="PS51257">
    <property type="entry name" value="PROKAR_LIPOPROTEIN"/>
    <property type="match status" value="1"/>
</dbReference>
<dbReference type="InterPro" id="IPR012944">
    <property type="entry name" value="SusD_RagB_dom"/>
</dbReference>
<evidence type="ECO:0000256" key="2">
    <source>
        <dbReference type="ARBA" id="ARBA00006275"/>
    </source>
</evidence>
<comment type="subcellular location">
    <subcellularLocation>
        <location evidence="1">Cell outer membrane</location>
    </subcellularLocation>
</comment>
<evidence type="ECO:0000256" key="4">
    <source>
        <dbReference type="ARBA" id="ARBA00023136"/>
    </source>
</evidence>
<accession>A0A4Y1X2L2</accession>
<dbReference type="AlphaFoldDB" id="A0A4Y1X2L2"/>
<dbReference type="InterPro" id="IPR033985">
    <property type="entry name" value="SusD-like_N"/>
</dbReference>
<reference evidence="9" key="1">
    <citation type="submission" date="2019-06" db="EMBL/GenBank/DDBJ databases">
        <title>Alistipes onderdonkii subsp. vulgaris subsp. nov., Alistipes dispar sp. nov. and Alistipes communis sp. nov., isolated from human faeces, and creation of Alistipes onderdonkii subsp. onderdonkii subsp. nov.</title>
        <authorList>
            <person name="Sakamoto M."/>
            <person name="Ikeyama N."/>
            <person name="Ogata Y."/>
            <person name="Suda W."/>
            <person name="Iino T."/>
            <person name="Hattori M."/>
            <person name="Ohkuma M."/>
        </authorList>
    </citation>
    <scope>NUCLEOTIDE SEQUENCE [LARGE SCALE GENOMIC DNA]</scope>
    <source>
        <strain evidence="9">5CPEGH6</strain>
    </source>
</reference>
<dbReference type="SUPFAM" id="SSF48452">
    <property type="entry name" value="TPR-like"/>
    <property type="match status" value="1"/>
</dbReference>
<evidence type="ECO:0000313" key="8">
    <source>
        <dbReference type="EMBL" id="BBL06726.1"/>
    </source>
</evidence>
<proteinExistence type="inferred from homology"/>
<keyword evidence="3 6" id="KW-0732">Signal</keyword>
<evidence type="ECO:0000256" key="6">
    <source>
        <dbReference type="SAM" id="SignalP"/>
    </source>
</evidence>
<protein>
    <recommendedName>
        <fullName evidence="7">WW domain-containing protein</fullName>
    </recommendedName>
</protein>
<organism evidence="8 9">
    <name type="scientific">Alistipes dispar</name>
    <dbReference type="NCBI Taxonomy" id="2585119"/>
    <lineage>
        <taxon>Bacteria</taxon>
        <taxon>Pseudomonadati</taxon>
        <taxon>Bacteroidota</taxon>
        <taxon>Bacteroidia</taxon>
        <taxon>Bacteroidales</taxon>
        <taxon>Rikenellaceae</taxon>
        <taxon>Alistipes</taxon>
    </lineage>
</organism>
<dbReference type="Pfam" id="PF07980">
    <property type="entry name" value="SusD_RagB"/>
    <property type="match status" value="1"/>
</dbReference>
<dbReference type="PROSITE" id="PS01159">
    <property type="entry name" value="WW_DOMAIN_1"/>
    <property type="match status" value="1"/>
</dbReference>
<feature type="chain" id="PRO_5021198825" description="WW domain-containing protein" evidence="6">
    <location>
        <begin position="21"/>
        <end position="605"/>
    </location>
</feature>
<evidence type="ECO:0000313" key="9">
    <source>
        <dbReference type="Proteomes" id="UP000319374"/>
    </source>
</evidence>
<keyword evidence="9" id="KW-1185">Reference proteome</keyword>